<feature type="transmembrane region" description="Helical" evidence="7">
    <location>
        <begin position="119"/>
        <end position="136"/>
    </location>
</feature>
<evidence type="ECO:0000256" key="6">
    <source>
        <dbReference type="SAM" id="Coils"/>
    </source>
</evidence>
<organism evidence="9 10">
    <name type="scientific">Candidatus Lachnoclostridium stercoripullorum</name>
    <dbReference type="NCBI Taxonomy" id="2838635"/>
    <lineage>
        <taxon>Bacteria</taxon>
        <taxon>Bacillati</taxon>
        <taxon>Bacillota</taxon>
        <taxon>Clostridia</taxon>
        <taxon>Lachnospirales</taxon>
        <taxon>Lachnospiraceae</taxon>
    </lineage>
</organism>
<keyword evidence="2" id="KW-1003">Cell membrane</keyword>
<feature type="domain" description="PhoU" evidence="8">
    <location>
        <begin position="361"/>
        <end position="446"/>
    </location>
</feature>
<dbReference type="EMBL" id="DXEU01000037">
    <property type="protein sequence ID" value="HIX51569.1"/>
    <property type="molecule type" value="Genomic_DNA"/>
</dbReference>
<dbReference type="InterPro" id="IPR026022">
    <property type="entry name" value="PhoU_dom"/>
</dbReference>
<sequence>MSISDISSLFTFAGGLGMFIYGMKLMADGMQKKAGGRMKQFLGMLTSNRLMGVALGALITAIIQSSGATTVMVVGFVSAGVMSLSQAAGVIMGANIGTTITAWIVSMSQLGDAFEAMKPEFYAPLLIGIGAFILLFSKKESRQQAGEILIGLGLLFMGLDFMSTSVSPYAGSEIFSSAFERFGRNPVLGVLAGLVVTTLLQSSSASVGILQTLALNGMVSTSAAIYITLGQNIGSCTTAMISSVGGSRTAKRAACIHLSFNVIGSLLFGAAGVLLFALNPEFAAKPINSVEISIFHTCFNLTNTVLLFPFANQLVKLSGRLIKEEPAGEKNDEETKTLRHLDERMFETPAFALETAVAEVVHMGEVTLANLERAVQVLRSRDEQDTGKVFEVENTVDQMEKLLTDFLIRVDNLSLNEHQKLVVANLFYSVNDIERVGDHCENLAELARTMEEKELYFPEEIKEDLSSMSSVAVEAFRSAVEARRNGNMDIVRRVSQLEDETDSLEEELREKNIERLSAGTCTTAAGIIFLDILTNLERVADHAHNLAGYVKDEL</sequence>
<dbReference type="AlphaFoldDB" id="A0A9D1W2V6"/>
<evidence type="ECO:0000259" key="8">
    <source>
        <dbReference type="Pfam" id="PF01895"/>
    </source>
</evidence>
<feature type="domain" description="PhoU" evidence="8">
    <location>
        <begin position="465"/>
        <end position="549"/>
    </location>
</feature>
<feature type="transmembrane region" description="Helical" evidence="7">
    <location>
        <begin position="6"/>
        <end position="27"/>
    </location>
</feature>
<dbReference type="InterPro" id="IPR038078">
    <property type="entry name" value="PhoU-like_sf"/>
</dbReference>
<proteinExistence type="predicted"/>
<feature type="transmembrane region" description="Helical" evidence="7">
    <location>
        <begin position="48"/>
        <end position="81"/>
    </location>
</feature>
<dbReference type="Pfam" id="PF02690">
    <property type="entry name" value="Na_Pi_cotrans"/>
    <property type="match status" value="1"/>
</dbReference>
<reference evidence="9" key="1">
    <citation type="journal article" date="2021" name="PeerJ">
        <title>Extensive microbial diversity within the chicken gut microbiome revealed by metagenomics and culture.</title>
        <authorList>
            <person name="Gilroy R."/>
            <person name="Ravi A."/>
            <person name="Getino M."/>
            <person name="Pursley I."/>
            <person name="Horton D.L."/>
            <person name="Alikhan N.F."/>
            <person name="Baker D."/>
            <person name="Gharbi K."/>
            <person name="Hall N."/>
            <person name="Watson M."/>
            <person name="Adriaenssens E.M."/>
            <person name="Foster-Nyarko E."/>
            <person name="Jarju S."/>
            <person name="Secka A."/>
            <person name="Antonio M."/>
            <person name="Oren A."/>
            <person name="Chaudhuri R.R."/>
            <person name="La Ragione R."/>
            <person name="Hildebrand F."/>
            <person name="Pallen M.J."/>
        </authorList>
    </citation>
    <scope>NUCLEOTIDE SEQUENCE</scope>
    <source>
        <strain evidence="9">ChiGjej4B4-12881</strain>
    </source>
</reference>
<dbReference type="GO" id="GO:0005436">
    <property type="term" value="F:sodium:phosphate symporter activity"/>
    <property type="evidence" value="ECO:0007669"/>
    <property type="project" value="InterPro"/>
</dbReference>
<dbReference type="NCBIfam" id="NF037997">
    <property type="entry name" value="Na_Pi_symport"/>
    <property type="match status" value="1"/>
</dbReference>
<evidence type="ECO:0000256" key="5">
    <source>
        <dbReference type="ARBA" id="ARBA00023136"/>
    </source>
</evidence>
<comment type="caution">
    <text evidence="9">The sequence shown here is derived from an EMBL/GenBank/DDBJ whole genome shotgun (WGS) entry which is preliminary data.</text>
</comment>
<comment type="subcellular location">
    <subcellularLocation>
        <location evidence="1">Cell membrane</location>
        <topology evidence="1">Multi-pass membrane protein</topology>
    </subcellularLocation>
</comment>
<dbReference type="InterPro" id="IPR004633">
    <property type="entry name" value="NaPi_cotrn-rel/YqeW-like"/>
</dbReference>
<evidence type="ECO:0000256" key="2">
    <source>
        <dbReference type="ARBA" id="ARBA00022475"/>
    </source>
</evidence>
<name>A0A9D1W2V6_9FIRM</name>
<keyword evidence="6" id="KW-0175">Coiled coil</keyword>
<dbReference type="Pfam" id="PF01895">
    <property type="entry name" value="PhoU"/>
    <property type="match status" value="2"/>
</dbReference>
<dbReference type="NCBIfam" id="TIGR00704">
    <property type="entry name" value="NaPi_cotrn_rel"/>
    <property type="match status" value="1"/>
</dbReference>
<gene>
    <name evidence="9" type="ORF">IAA28_02040</name>
</gene>
<dbReference type="Gene3D" id="1.20.58.220">
    <property type="entry name" value="Phosphate transport system protein phou homolog 2, domain 2"/>
    <property type="match status" value="1"/>
</dbReference>
<feature type="transmembrane region" description="Helical" evidence="7">
    <location>
        <begin position="148"/>
        <end position="166"/>
    </location>
</feature>
<feature type="transmembrane region" description="Helical" evidence="7">
    <location>
        <begin position="87"/>
        <end position="107"/>
    </location>
</feature>
<dbReference type="Proteomes" id="UP000886780">
    <property type="component" value="Unassembled WGS sequence"/>
</dbReference>
<accession>A0A9D1W2V6</accession>
<dbReference type="PANTHER" id="PTHR10010">
    <property type="entry name" value="SOLUTE CARRIER FAMILY 34 SODIUM PHOSPHATE , MEMBER 2-RELATED"/>
    <property type="match status" value="1"/>
</dbReference>
<keyword evidence="4 7" id="KW-1133">Transmembrane helix</keyword>
<evidence type="ECO:0000313" key="10">
    <source>
        <dbReference type="Proteomes" id="UP000886780"/>
    </source>
</evidence>
<evidence type="ECO:0000313" key="9">
    <source>
        <dbReference type="EMBL" id="HIX51569.1"/>
    </source>
</evidence>
<dbReference type="PANTHER" id="PTHR10010:SF46">
    <property type="entry name" value="SODIUM-DEPENDENT PHOSPHATE TRANSPORT PROTEIN 2B"/>
    <property type="match status" value="1"/>
</dbReference>
<evidence type="ECO:0000256" key="4">
    <source>
        <dbReference type="ARBA" id="ARBA00022989"/>
    </source>
</evidence>
<evidence type="ECO:0000256" key="7">
    <source>
        <dbReference type="SAM" id="Phobius"/>
    </source>
</evidence>
<dbReference type="GO" id="GO:0044341">
    <property type="term" value="P:sodium-dependent phosphate transport"/>
    <property type="evidence" value="ECO:0007669"/>
    <property type="project" value="InterPro"/>
</dbReference>
<feature type="transmembrane region" description="Helical" evidence="7">
    <location>
        <begin position="258"/>
        <end position="278"/>
    </location>
</feature>
<dbReference type="InterPro" id="IPR003841">
    <property type="entry name" value="Na/Pi_transpt"/>
</dbReference>
<dbReference type="SUPFAM" id="SSF109755">
    <property type="entry name" value="PhoU-like"/>
    <property type="match status" value="1"/>
</dbReference>
<dbReference type="GO" id="GO:0005886">
    <property type="term" value="C:plasma membrane"/>
    <property type="evidence" value="ECO:0007669"/>
    <property type="project" value="UniProtKB-SubCell"/>
</dbReference>
<feature type="transmembrane region" description="Helical" evidence="7">
    <location>
        <begin position="187"/>
        <end position="211"/>
    </location>
</feature>
<keyword evidence="3 7" id="KW-0812">Transmembrane</keyword>
<evidence type="ECO:0000256" key="1">
    <source>
        <dbReference type="ARBA" id="ARBA00004651"/>
    </source>
</evidence>
<reference evidence="9" key="2">
    <citation type="submission" date="2021-04" db="EMBL/GenBank/DDBJ databases">
        <authorList>
            <person name="Gilroy R."/>
        </authorList>
    </citation>
    <scope>NUCLEOTIDE SEQUENCE</scope>
    <source>
        <strain evidence="9">ChiGjej4B4-12881</strain>
    </source>
</reference>
<feature type="coiled-coil region" evidence="6">
    <location>
        <begin position="487"/>
        <end position="514"/>
    </location>
</feature>
<protein>
    <submittedName>
        <fullName evidence="9">Na/Pi cotransporter family protein</fullName>
    </submittedName>
</protein>
<keyword evidence="5 7" id="KW-0472">Membrane</keyword>
<evidence type="ECO:0000256" key="3">
    <source>
        <dbReference type="ARBA" id="ARBA00022692"/>
    </source>
</evidence>